<keyword evidence="6" id="KW-1185">Reference proteome</keyword>
<evidence type="ECO:0000259" key="4">
    <source>
        <dbReference type="Pfam" id="PF00291"/>
    </source>
</evidence>
<dbReference type="GO" id="GO:0006565">
    <property type="term" value="P:L-serine catabolic process"/>
    <property type="evidence" value="ECO:0007669"/>
    <property type="project" value="TreeGrafter"/>
</dbReference>
<dbReference type="CDD" id="cd01563">
    <property type="entry name" value="Thr-synth_1"/>
    <property type="match status" value="1"/>
</dbReference>
<accession>A0A3B7MW59</accession>
<dbReference type="KEGG" id="pseg:D3H65_31905"/>
<protein>
    <submittedName>
        <fullName evidence="5">Threonine synthase</fullName>
        <ecNumber evidence="5">4.2.3.1</ecNumber>
    </submittedName>
</protein>
<dbReference type="GO" id="GO:0003941">
    <property type="term" value="F:L-serine ammonia-lyase activity"/>
    <property type="evidence" value="ECO:0007669"/>
    <property type="project" value="TreeGrafter"/>
</dbReference>
<sequence>MQTVQQFTSLSHLSCSQCGQQYSIFEVHSFATCCNQPLVAGYELSNTFSKSSLRGRVSTMWRYREVLPVFEPDNIVSLGEGMTPILTPKHLRSKYELPQLFIKDESGNPTGSFKARGLSAAVSKAKEAGAHNCIVPTAGNAGGALAAYCAAAGMKAIVVMPSHTPQVFKDECLLYGAELVLVDGLISDCAKKVAQLKQTIDCFDISTLKEPWRLEGKKTMGYEIAEQMDWTLPDVILYPTGGGTGLIGMWKAFAEMEQMGWIGSQRPKMIAVQAATCQPIVHTWKGVQPNAKNYTGRPSIANGLAVPNPFAENMILRVLRESGGLPIAVQDADMISAVKEIAKTEGLLIAPEGGALWKALLDLIDQQEIHRGQKILMLNTGSGYKYLENII</sequence>
<dbReference type="Gene3D" id="3.40.50.1100">
    <property type="match status" value="2"/>
</dbReference>
<dbReference type="AlphaFoldDB" id="A0A3B7MW59"/>
<dbReference type="InterPro" id="IPR036052">
    <property type="entry name" value="TrpB-like_PALP_sf"/>
</dbReference>
<dbReference type="GO" id="GO:0004794">
    <property type="term" value="F:threonine deaminase activity"/>
    <property type="evidence" value="ECO:0007669"/>
    <property type="project" value="TreeGrafter"/>
</dbReference>
<evidence type="ECO:0000313" key="6">
    <source>
        <dbReference type="Proteomes" id="UP000263900"/>
    </source>
</evidence>
<dbReference type="EC" id="4.2.3.1" evidence="5"/>
<keyword evidence="2" id="KW-0663">Pyridoxal phosphate</keyword>
<dbReference type="InterPro" id="IPR050147">
    <property type="entry name" value="Ser/Thr_Dehydratase"/>
</dbReference>
<dbReference type="OrthoDB" id="9778118at2"/>
<keyword evidence="3 5" id="KW-0456">Lyase</keyword>
<dbReference type="EMBL" id="CP032157">
    <property type="protein sequence ID" value="AXY78318.1"/>
    <property type="molecule type" value="Genomic_DNA"/>
</dbReference>
<comment type="cofactor">
    <cofactor evidence="1">
        <name>pyridoxal 5'-phosphate</name>
        <dbReference type="ChEBI" id="CHEBI:597326"/>
    </cofactor>
</comment>
<dbReference type="GO" id="GO:0004795">
    <property type="term" value="F:threonine synthase activity"/>
    <property type="evidence" value="ECO:0007669"/>
    <property type="project" value="UniProtKB-EC"/>
</dbReference>
<dbReference type="PROSITE" id="PS00165">
    <property type="entry name" value="DEHYDRATASE_SER_THR"/>
    <property type="match status" value="1"/>
</dbReference>
<proteinExistence type="predicted"/>
<gene>
    <name evidence="5" type="ORF">D3H65_31905</name>
</gene>
<name>A0A3B7MW59_9BACT</name>
<reference evidence="5 6" key="1">
    <citation type="submission" date="2018-09" db="EMBL/GenBank/DDBJ databases">
        <title>Genome sequencing of strain 6GH32-13.</title>
        <authorList>
            <person name="Weon H.-Y."/>
            <person name="Heo J."/>
            <person name="Kwon S.-W."/>
        </authorList>
    </citation>
    <scope>NUCLEOTIDE SEQUENCE [LARGE SCALE GENOMIC DNA]</scope>
    <source>
        <strain evidence="5 6">5GH32-13</strain>
    </source>
</reference>
<dbReference type="InterPro" id="IPR001926">
    <property type="entry name" value="TrpB-like_PALP"/>
</dbReference>
<dbReference type="PANTHER" id="PTHR48078:SF6">
    <property type="entry name" value="L-THREONINE DEHYDRATASE CATABOLIC TDCB"/>
    <property type="match status" value="1"/>
</dbReference>
<dbReference type="InterPro" id="IPR000634">
    <property type="entry name" value="Ser/Thr_deHydtase_PyrdxlP-BS"/>
</dbReference>
<dbReference type="GO" id="GO:0006567">
    <property type="term" value="P:L-threonine catabolic process"/>
    <property type="evidence" value="ECO:0007669"/>
    <property type="project" value="TreeGrafter"/>
</dbReference>
<evidence type="ECO:0000256" key="2">
    <source>
        <dbReference type="ARBA" id="ARBA00022898"/>
    </source>
</evidence>
<feature type="domain" description="Tryptophan synthase beta chain-like PALP" evidence="4">
    <location>
        <begin position="76"/>
        <end position="381"/>
    </location>
</feature>
<dbReference type="RefSeq" id="WP_119054190.1">
    <property type="nucleotide sequence ID" value="NZ_CP032157.1"/>
</dbReference>
<dbReference type="SUPFAM" id="SSF53686">
    <property type="entry name" value="Tryptophan synthase beta subunit-like PLP-dependent enzymes"/>
    <property type="match status" value="1"/>
</dbReference>
<organism evidence="5 6">
    <name type="scientific">Paraflavitalea soli</name>
    <dbReference type="NCBI Taxonomy" id="2315862"/>
    <lineage>
        <taxon>Bacteria</taxon>
        <taxon>Pseudomonadati</taxon>
        <taxon>Bacteroidota</taxon>
        <taxon>Chitinophagia</taxon>
        <taxon>Chitinophagales</taxon>
        <taxon>Chitinophagaceae</taxon>
        <taxon>Paraflavitalea</taxon>
    </lineage>
</organism>
<evidence type="ECO:0000256" key="1">
    <source>
        <dbReference type="ARBA" id="ARBA00001933"/>
    </source>
</evidence>
<dbReference type="Pfam" id="PF00291">
    <property type="entry name" value="PALP"/>
    <property type="match status" value="1"/>
</dbReference>
<dbReference type="NCBIfam" id="NF006050">
    <property type="entry name" value="PRK08197.1"/>
    <property type="match status" value="1"/>
</dbReference>
<dbReference type="PANTHER" id="PTHR48078">
    <property type="entry name" value="THREONINE DEHYDRATASE, MITOCHONDRIAL-RELATED"/>
    <property type="match status" value="1"/>
</dbReference>
<dbReference type="GO" id="GO:0030170">
    <property type="term" value="F:pyridoxal phosphate binding"/>
    <property type="evidence" value="ECO:0007669"/>
    <property type="project" value="InterPro"/>
</dbReference>
<evidence type="ECO:0000256" key="3">
    <source>
        <dbReference type="ARBA" id="ARBA00023239"/>
    </source>
</evidence>
<dbReference type="GO" id="GO:0009097">
    <property type="term" value="P:isoleucine biosynthetic process"/>
    <property type="evidence" value="ECO:0007669"/>
    <property type="project" value="TreeGrafter"/>
</dbReference>
<dbReference type="Proteomes" id="UP000263900">
    <property type="component" value="Chromosome"/>
</dbReference>
<evidence type="ECO:0000313" key="5">
    <source>
        <dbReference type="EMBL" id="AXY78318.1"/>
    </source>
</evidence>